<reference evidence="2 3" key="1">
    <citation type="journal article" date="2018" name="Gigascience">
        <title>Genomes of trombidid mites reveal novel predicted allergens and laterally-transferred genes associated with secondary metabolism.</title>
        <authorList>
            <person name="Dong X."/>
            <person name="Chaisiri K."/>
            <person name="Xia D."/>
            <person name="Armstrong S.D."/>
            <person name="Fang Y."/>
            <person name="Donnelly M.J."/>
            <person name="Kadowaki T."/>
            <person name="McGarry J.W."/>
            <person name="Darby A.C."/>
            <person name="Makepeace B.L."/>
        </authorList>
    </citation>
    <scope>NUCLEOTIDE SEQUENCE [LARGE SCALE GENOMIC DNA]</scope>
    <source>
        <strain evidence="2">UoL-WK</strain>
    </source>
</reference>
<dbReference type="EMBL" id="NCKU01001316">
    <property type="protein sequence ID" value="RWS12452.1"/>
    <property type="molecule type" value="Genomic_DNA"/>
</dbReference>
<dbReference type="Pfam" id="PF07801">
    <property type="entry name" value="DUF1647"/>
    <property type="match status" value="1"/>
</dbReference>
<name>A0A443RB10_9ACAR</name>
<keyword evidence="3" id="KW-1185">Reference proteome</keyword>
<dbReference type="OrthoDB" id="6414280at2759"/>
<protein>
    <submittedName>
        <fullName evidence="2">Uncharacterized protein</fullName>
    </submittedName>
</protein>
<dbReference type="STRING" id="1965070.A0A443RB10"/>
<proteinExistence type="predicted"/>
<comment type="caution">
    <text evidence="2">The sequence shown here is derived from an EMBL/GenBank/DDBJ whole genome shotgun (WGS) entry which is preliminary data.</text>
</comment>
<organism evidence="2 3">
    <name type="scientific">Dinothrombium tinctorium</name>
    <dbReference type="NCBI Taxonomy" id="1965070"/>
    <lineage>
        <taxon>Eukaryota</taxon>
        <taxon>Metazoa</taxon>
        <taxon>Ecdysozoa</taxon>
        <taxon>Arthropoda</taxon>
        <taxon>Chelicerata</taxon>
        <taxon>Arachnida</taxon>
        <taxon>Acari</taxon>
        <taxon>Acariformes</taxon>
        <taxon>Trombidiformes</taxon>
        <taxon>Prostigmata</taxon>
        <taxon>Anystina</taxon>
        <taxon>Parasitengona</taxon>
        <taxon>Trombidioidea</taxon>
        <taxon>Trombidiidae</taxon>
        <taxon>Dinothrombium</taxon>
    </lineage>
</organism>
<evidence type="ECO:0000313" key="1">
    <source>
        <dbReference type="EMBL" id="RWS12444.1"/>
    </source>
</evidence>
<dbReference type="InterPro" id="IPR012444">
    <property type="entry name" value="DUF1647"/>
</dbReference>
<reference evidence="2" key="2">
    <citation type="submission" date="2018-11" db="EMBL/GenBank/DDBJ databases">
        <title>Trombidioid mite genomics.</title>
        <authorList>
            <person name="Dong X."/>
        </authorList>
    </citation>
    <scope>NUCLEOTIDE SEQUENCE</scope>
    <source>
        <strain evidence="2">UoL-WK</strain>
    </source>
</reference>
<evidence type="ECO:0000313" key="2">
    <source>
        <dbReference type="EMBL" id="RWS12452.1"/>
    </source>
</evidence>
<gene>
    <name evidence="1" type="ORF">B4U79_07560</name>
    <name evidence="2" type="ORF">B4U79_11706</name>
</gene>
<evidence type="ECO:0000313" key="3">
    <source>
        <dbReference type="Proteomes" id="UP000285301"/>
    </source>
</evidence>
<dbReference type="PANTHER" id="PTHR31389">
    <property type="entry name" value="LD39211P"/>
    <property type="match status" value="1"/>
</dbReference>
<dbReference type="EMBL" id="NCKU01001318">
    <property type="protein sequence ID" value="RWS12444.1"/>
    <property type="molecule type" value="Genomic_DNA"/>
</dbReference>
<accession>A0A443RB10</accession>
<dbReference type="Proteomes" id="UP000285301">
    <property type="component" value="Unassembled WGS sequence"/>
</dbReference>
<sequence>MSFACQMRIKGILLLLLCILITSVFYCLIGDQKPPFGTLVSETHRQISQLVVPAVSDLSSSNNQQSSEELDEKLRELGFFSENANANWQNISLPMFVTAVKSGETQIVKGFIRSIQDFYPDASLLLYVLDLDDDEISLINRLCNISNSCSLRKFQFERYPSHVNDLNMYAFRPIILQEVLNQTGAAVWLDPNYYVLPSGSTKAKKVIEEAKKEGILSWTIQKPTAALTHPRMFEFFRTQSEKYYFHRMIEPSSIIIYNSRRIHSQLMLPWVRCALTQYCIAPIGAQRFGCRLNKKPMYRYSGCHHYDMSALNIVLGFMFNFSEKPYVADEEEKFFKPISSEELDEIIDNDYNDLFNKLRSDSTLNETNLQGKRRKLFSR</sequence>
<dbReference type="AlphaFoldDB" id="A0A443RB10"/>
<dbReference type="PANTHER" id="PTHR31389:SF4">
    <property type="entry name" value="LD39211P"/>
    <property type="match status" value="1"/>
</dbReference>